<organism evidence="10 11">
    <name type="scientific">Scrofimicrobium canadense</name>
    <dbReference type="NCBI Taxonomy" id="2652290"/>
    <lineage>
        <taxon>Bacteria</taxon>
        <taxon>Bacillati</taxon>
        <taxon>Actinomycetota</taxon>
        <taxon>Actinomycetes</taxon>
        <taxon>Actinomycetales</taxon>
        <taxon>Actinomycetaceae</taxon>
        <taxon>Scrofimicrobium</taxon>
    </lineage>
</organism>
<dbReference type="SMART" id="SM00220">
    <property type="entry name" value="S_TKc"/>
    <property type="match status" value="1"/>
</dbReference>
<comment type="caution">
    <text evidence="10">The sequence shown here is derived from an EMBL/GenBank/DDBJ whole genome shotgun (WGS) entry which is preliminary data.</text>
</comment>
<evidence type="ECO:0000259" key="9">
    <source>
        <dbReference type="PROSITE" id="PS50011"/>
    </source>
</evidence>
<protein>
    <recommendedName>
        <fullName evidence="1">non-specific serine/threonine protein kinase</fullName>
        <ecNumber evidence="1">2.7.11.1</ecNumber>
    </recommendedName>
</protein>
<evidence type="ECO:0000256" key="7">
    <source>
        <dbReference type="SAM" id="MobiDB-lite"/>
    </source>
</evidence>
<dbReference type="Pfam" id="PF00069">
    <property type="entry name" value="Pkinase"/>
    <property type="match status" value="1"/>
</dbReference>
<evidence type="ECO:0000256" key="2">
    <source>
        <dbReference type="ARBA" id="ARBA00022527"/>
    </source>
</evidence>
<dbReference type="Proteomes" id="UP000470875">
    <property type="component" value="Unassembled WGS sequence"/>
</dbReference>
<dbReference type="PANTHER" id="PTHR43289:SF6">
    <property type="entry name" value="SERINE_THREONINE-PROTEIN KINASE NEKL-3"/>
    <property type="match status" value="1"/>
</dbReference>
<dbReference type="InterPro" id="IPR000719">
    <property type="entry name" value="Prot_kinase_dom"/>
</dbReference>
<keyword evidence="6" id="KW-0067">ATP-binding</keyword>
<evidence type="ECO:0000256" key="4">
    <source>
        <dbReference type="ARBA" id="ARBA00022741"/>
    </source>
</evidence>
<feature type="region of interest" description="Disordered" evidence="7">
    <location>
        <begin position="322"/>
        <end position="354"/>
    </location>
</feature>
<dbReference type="GO" id="GO:0004674">
    <property type="term" value="F:protein serine/threonine kinase activity"/>
    <property type="evidence" value="ECO:0007669"/>
    <property type="project" value="UniProtKB-KW"/>
</dbReference>
<keyword evidence="2" id="KW-0723">Serine/threonine-protein kinase</keyword>
<evidence type="ECO:0000256" key="3">
    <source>
        <dbReference type="ARBA" id="ARBA00022679"/>
    </source>
</evidence>
<sequence>MGEVWKARDSVTGTLVAIKVLRPELSGEEISLSRLRVEAKNAMVARHPNIAAVLDSGQENGQGWIVMELVDGRPLTDYLREGGRLSAQQLLPILVQTAYALDTAARAGVVHRDIKPANILIREDGLVKLTDFGVSLADGQANLTAAGMVMGTAQYLAPEQALGKTATSVGDLYSLGVVAYEALAGYRPYTGKTQVDIAFAHVNDELPPLPDDVPAPLAAVVAGLLDKDPANRPQTGAALVRHLRAVADGLGIDVNARPLGDPQRPVVAEPSEIVQIERPEPEIVPAPMPTVNEVPKEGLEAAPVFPKVIPPVRHQVKKHLPDHSGVQWQPVSATPPPVKEVYTPSENEATPQEEQSPWGLWVIIGLVVLTVALIVVAMIRNAHDEGSGDSASALTKEVSAWQMPTTVA</sequence>
<dbReference type="AlphaFoldDB" id="A0A6N7VSY9"/>
<dbReference type="PROSITE" id="PS50011">
    <property type="entry name" value="PROTEIN_KINASE_DOM"/>
    <property type="match status" value="1"/>
</dbReference>
<reference evidence="10 11" key="1">
    <citation type="submission" date="2019-08" db="EMBL/GenBank/DDBJ databases">
        <title>In-depth cultivation of the pig gut microbiome towards novel bacterial diversity and tailored functional studies.</title>
        <authorList>
            <person name="Wylensek D."/>
            <person name="Hitch T.C.A."/>
            <person name="Clavel T."/>
        </authorList>
    </citation>
    <scope>NUCLEOTIDE SEQUENCE [LARGE SCALE GENOMIC DNA]</scope>
    <source>
        <strain evidence="10 11">WB03_NA08</strain>
    </source>
</reference>
<keyword evidence="5 10" id="KW-0418">Kinase</keyword>
<proteinExistence type="predicted"/>
<dbReference type="PANTHER" id="PTHR43289">
    <property type="entry name" value="MITOGEN-ACTIVATED PROTEIN KINASE KINASE KINASE 20-RELATED"/>
    <property type="match status" value="1"/>
</dbReference>
<dbReference type="InterPro" id="IPR011009">
    <property type="entry name" value="Kinase-like_dom_sf"/>
</dbReference>
<evidence type="ECO:0000256" key="5">
    <source>
        <dbReference type="ARBA" id="ARBA00022777"/>
    </source>
</evidence>
<keyword evidence="3" id="KW-0808">Transferase</keyword>
<dbReference type="SUPFAM" id="SSF56112">
    <property type="entry name" value="Protein kinase-like (PK-like)"/>
    <property type="match status" value="1"/>
</dbReference>
<dbReference type="InterPro" id="IPR008271">
    <property type="entry name" value="Ser/Thr_kinase_AS"/>
</dbReference>
<dbReference type="Gene3D" id="1.10.510.10">
    <property type="entry name" value="Transferase(Phosphotransferase) domain 1"/>
    <property type="match status" value="1"/>
</dbReference>
<evidence type="ECO:0000256" key="8">
    <source>
        <dbReference type="SAM" id="Phobius"/>
    </source>
</evidence>
<dbReference type="FunFam" id="1.10.510.10:FF:000021">
    <property type="entry name" value="Serine/threonine protein kinase"/>
    <property type="match status" value="1"/>
</dbReference>
<keyword evidence="4" id="KW-0547">Nucleotide-binding</keyword>
<keyword evidence="11" id="KW-1185">Reference proteome</keyword>
<name>A0A6N7VSY9_9ACTO</name>
<evidence type="ECO:0000313" key="11">
    <source>
        <dbReference type="Proteomes" id="UP000470875"/>
    </source>
</evidence>
<keyword evidence="8" id="KW-0812">Transmembrane</keyword>
<evidence type="ECO:0000256" key="1">
    <source>
        <dbReference type="ARBA" id="ARBA00012513"/>
    </source>
</evidence>
<feature type="transmembrane region" description="Helical" evidence="8">
    <location>
        <begin position="358"/>
        <end position="379"/>
    </location>
</feature>
<dbReference type="PROSITE" id="PS00108">
    <property type="entry name" value="PROTEIN_KINASE_ST"/>
    <property type="match status" value="1"/>
</dbReference>
<dbReference type="Gene3D" id="3.30.200.20">
    <property type="entry name" value="Phosphorylase Kinase, domain 1"/>
    <property type="match status" value="1"/>
</dbReference>
<accession>A0A6N7VSY9</accession>
<dbReference type="GO" id="GO:0005524">
    <property type="term" value="F:ATP binding"/>
    <property type="evidence" value="ECO:0007669"/>
    <property type="project" value="UniProtKB-KW"/>
</dbReference>
<evidence type="ECO:0000256" key="6">
    <source>
        <dbReference type="ARBA" id="ARBA00022840"/>
    </source>
</evidence>
<dbReference type="CDD" id="cd14014">
    <property type="entry name" value="STKc_PknB_like"/>
    <property type="match status" value="1"/>
</dbReference>
<keyword evidence="8" id="KW-1133">Transmembrane helix</keyword>
<dbReference type="EMBL" id="VULO01000005">
    <property type="protein sequence ID" value="MSS84060.1"/>
    <property type="molecule type" value="Genomic_DNA"/>
</dbReference>
<keyword evidence="8" id="KW-0472">Membrane</keyword>
<evidence type="ECO:0000313" key="10">
    <source>
        <dbReference type="EMBL" id="MSS84060.1"/>
    </source>
</evidence>
<dbReference type="EC" id="2.7.11.1" evidence="1"/>
<gene>
    <name evidence="10" type="ORF">FYJ24_04625</name>
</gene>
<feature type="domain" description="Protein kinase" evidence="9">
    <location>
        <begin position="1"/>
        <end position="245"/>
    </location>
</feature>
<feature type="compositionally biased region" description="Polar residues" evidence="7">
    <location>
        <begin position="344"/>
        <end position="354"/>
    </location>
</feature>